<dbReference type="AlphaFoldDB" id="A0A8T0WAM8"/>
<evidence type="ECO:0000313" key="2">
    <source>
        <dbReference type="EMBL" id="KAG2644455.1"/>
    </source>
</evidence>
<evidence type="ECO:0000313" key="3">
    <source>
        <dbReference type="Proteomes" id="UP000823388"/>
    </source>
</evidence>
<feature type="compositionally biased region" description="Polar residues" evidence="1">
    <location>
        <begin position="1"/>
        <end position="10"/>
    </location>
</feature>
<gene>
    <name evidence="2" type="ORF">PVAP13_2KG203191</name>
</gene>
<reference evidence="2" key="1">
    <citation type="submission" date="2020-05" db="EMBL/GenBank/DDBJ databases">
        <title>WGS assembly of Panicum virgatum.</title>
        <authorList>
            <person name="Lovell J.T."/>
            <person name="Jenkins J."/>
            <person name="Shu S."/>
            <person name="Juenger T.E."/>
            <person name="Schmutz J."/>
        </authorList>
    </citation>
    <scope>NUCLEOTIDE SEQUENCE</scope>
    <source>
        <strain evidence="2">AP13</strain>
    </source>
</reference>
<comment type="caution">
    <text evidence="2">The sequence shown here is derived from an EMBL/GenBank/DDBJ whole genome shotgun (WGS) entry which is preliminary data.</text>
</comment>
<feature type="compositionally biased region" description="Polar residues" evidence="1">
    <location>
        <begin position="80"/>
        <end position="89"/>
    </location>
</feature>
<dbReference type="Proteomes" id="UP000823388">
    <property type="component" value="Chromosome 2K"/>
</dbReference>
<protein>
    <submittedName>
        <fullName evidence="2">Uncharacterized protein</fullName>
    </submittedName>
</protein>
<keyword evidence="3" id="KW-1185">Reference proteome</keyword>
<accession>A0A8T0WAM8</accession>
<sequence length="224" mass="23926">MAIPTHTRQLAASSSSSSSAGRDTPVSKRAMCPDSDPRPSRRARTHCSGAGTPSQAPRPAPGSHPHSRGLQRGGGGIESNLRSAPCSRTSGRRRRRRWIQIPTPSVPIVTRVPSRRFRSPSPAGPAEQGWERWWWCQVCLCLAFPAAPLARGPRGDGSGRTRKERAAGAFVQQGDVALRAWNTRWPEGGGGETWSAPCPPAVSSRLVASCSLGDGRRHGMAVVS</sequence>
<feature type="region of interest" description="Disordered" evidence="1">
    <location>
        <begin position="1"/>
        <end position="98"/>
    </location>
</feature>
<dbReference type="EMBL" id="CM029039">
    <property type="protein sequence ID" value="KAG2644455.1"/>
    <property type="molecule type" value="Genomic_DNA"/>
</dbReference>
<name>A0A8T0WAM8_PANVG</name>
<proteinExistence type="predicted"/>
<feature type="compositionally biased region" description="Low complexity" evidence="1">
    <location>
        <begin position="11"/>
        <end position="20"/>
    </location>
</feature>
<evidence type="ECO:0000256" key="1">
    <source>
        <dbReference type="SAM" id="MobiDB-lite"/>
    </source>
</evidence>
<organism evidence="2 3">
    <name type="scientific">Panicum virgatum</name>
    <name type="common">Blackwell switchgrass</name>
    <dbReference type="NCBI Taxonomy" id="38727"/>
    <lineage>
        <taxon>Eukaryota</taxon>
        <taxon>Viridiplantae</taxon>
        <taxon>Streptophyta</taxon>
        <taxon>Embryophyta</taxon>
        <taxon>Tracheophyta</taxon>
        <taxon>Spermatophyta</taxon>
        <taxon>Magnoliopsida</taxon>
        <taxon>Liliopsida</taxon>
        <taxon>Poales</taxon>
        <taxon>Poaceae</taxon>
        <taxon>PACMAD clade</taxon>
        <taxon>Panicoideae</taxon>
        <taxon>Panicodae</taxon>
        <taxon>Paniceae</taxon>
        <taxon>Panicinae</taxon>
        <taxon>Panicum</taxon>
        <taxon>Panicum sect. Hiantes</taxon>
    </lineage>
</organism>